<sequence>MINKDYILRLAEQIGYELSILVGLRKRNRYQDELLTIDNLLLKYTGMTSRFINSLSDELLLQSLSPLGKMNVDAGLWIASLLKEEGEAYEGLDNSNESYYRYTKSLYLFLELLYQEHVASDSGLYEEANQLIEKLSGYELPAHITQKLFRYYEQRGMYAQAENTLFDALEKQSSPALLEAGREFYQRLLKKSSTDLQLGNFSREEAQEGIEQIQQFES</sequence>
<evidence type="ECO:0000313" key="1">
    <source>
        <dbReference type="EMBL" id="GCE17340.1"/>
    </source>
</evidence>
<reference evidence="2" key="1">
    <citation type="submission" date="2018-12" db="EMBL/GenBank/DDBJ databases">
        <title>Tengunoibacter tsumagoiensis gen. nov., sp. nov., Dictyobacter kobayashii sp. nov., D. alpinus sp. nov., and D. joshuensis sp. nov. and description of Dictyobacteraceae fam. nov. within the order Ktedonobacterales isolated from Tengu-no-mugimeshi.</title>
        <authorList>
            <person name="Wang C.M."/>
            <person name="Zheng Y."/>
            <person name="Sakai Y."/>
            <person name="Toyoda A."/>
            <person name="Minakuchi Y."/>
            <person name="Abe K."/>
            <person name="Yokota A."/>
            <person name="Yabe S."/>
        </authorList>
    </citation>
    <scope>NUCLEOTIDE SEQUENCE [LARGE SCALE GENOMIC DNA]</scope>
    <source>
        <strain evidence="2">Uno11</strain>
    </source>
</reference>
<accession>A0A402AE08</accession>
<gene>
    <name evidence="1" type="ORF">KDK_11400</name>
</gene>
<evidence type="ECO:0000313" key="2">
    <source>
        <dbReference type="Proteomes" id="UP000287188"/>
    </source>
</evidence>
<dbReference type="EMBL" id="BIFS01000001">
    <property type="protein sequence ID" value="GCE17340.1"/>
    <property type="molecule type" value="Genomic_DNA"/>
</dbReference>
<dbReference type="RefSeq" id="WP_126549042.1">
    <property type="nucleotide sequence ID" value="NZ_BIFS01000001.1"/>
</dbReference>
<keyword evidence="2" id="KW-1185">Reference proteome</keyword>
<organism evidence="1 2">
    <name type="scientific">Dictyobacter kobayashii</name>
    <dbReference type="NCBI Taxonomy" id="2014872"/>
    <lineage>
        <taxon>Bacteria</taxon>
        <taxon>Bacillati</taxon>
        <taxon>Chloroflexota</taxon>
        <taxon>Ktedonobacteria</taxon>
        <taxon>Ktedonobacterales</taxon>
        <taxon>Dictyobacteraceae</taxon>
        <taxon>Dictyobacter</taxon>
    </lineage>
</organism>
<proteinExistence type="predicted"/>
<dbReference type="InterPro" id="IPR045507">
    <property type="entry name" value="DUF6483"/>
</dbReference>
<dbReference type="Proteomes" id="UP000287188">
    <property type="component" value="Unassembled WGS sequence"/>
</dbReference>
<protein>
    <recommendedName>
        <fullName evidence="3">Bacterial transcriptional activator domain-containing protein</fullName>
    </recommendedName>
</protein>
<dbReference type="AlphaFoldDB" id="A0A402AE08"/>
<name>A0A402AE08_9CHLR</name>
<evidence type="ECO:0008006" key="3">
    <source>
        <dbReference type="Google" id="ProtNLM"/>
    </source>
</evidence>
<comment type="caution">
    <text evidence="1">The sequence shown here is derived from an EMBL/GenBank/DDBJ whole genome shotgun (WGS) entry which is preliminary data.</text>
</comment>
<dbReference type="OrthoDB" id="157116at2"/>
<dbReference type="Pfam" id="PF20092">
    <property type="entry name" value="DUF6483"/>
    <property type="match status" value="1"/>
</dbReference>